<reference evidence="1" key="1">
    <citation type="journal article" date="2020" name="Nature">
        <title>Giant virus diversity and host interactions through global metagenomics.</title>
        <authorList>
            <person name="Schulz F."/>
            <person name="Roux S."/>
            <person name="Paez-Espino D."/>
            <person name="Jungbluth S."/>
            <person name="Walsh D.A."/>
            <person name="Denef V.J."/>
            <person name="McMahon K.D."/>
            <person name="Konstantinidis K.T."/>
            <person name="Eloe-Fadrosh E.A."/>
            <person name="Kyrpides N.C."/>
            <person name="Woyke T."/>
        </authorList>
    </citation>
    <scope>NUCLEOTIDE SEQUENCE</scope>
    <source>
        <strain evidence="1">GVMAG-M-3300009159-65</strain>
    </source>
</reference>
<sequence>MEQELNKIKEEIEKYRINNSSTIKTLKNDILQKMLFKGEELKNYHKLLKDYRYIDEIDELRYGSYIRWFNIDKMNKKNEINKSNKSSDKSNNNISFDLLRGGFIVDLKQVLDDIHILCKNGIKLFFTIKMSNCIIFQKNTKQEELLIQILDHVK</sequence>
<name>A0A6C0ETA3_9ZZZZ</name>
<protein>
    <submittedName>
        <fullName evidence="1">Uncharacterized protein</fullName>
    </submittedName>
</protein>
<organism evidence="1">
    <name type="scientific">viral metagenome</name>
    <dbReference type="NCBI Taxonomy" id="1070528"/>
    <lineage>
        <taxon>unclassified sequences</taxon>
        <taxon>metagenomes</taxon>
        <taxon>organismal metagenomes</taxon>
    </lineage>
</organism>
<dbReference type="AlphaFoldDB" id="A0A6C0ETA3"/>
<dbReference type="EMBL" id="MN738938">
    <property type="protein sequence ID" value="QHT32414.1"/>
    <property type="molecule type" value="Genomic_DNA"/>
</dbReference>
<proteinExistence type="predicted"/>
<accession>A0A6C0ETA3</accession>
<evidence type="ECO:0000313" key="1">
    <source>
        <dbReference type="EMBL" id="QHT32414.1"/>
    </source>
</evidence>